<organism evidence="7 8">
    <name type="scientific">Westerdykella ornata</name>
    <dbReference type="NCBI Taxonomy" id="318751"/>
    <lineage>
        <taxon>Eukaryota</taxon>
        <taxon>Fungi</taxon>
        <taxon>Dikarya</taxon>
        <taxon>Ascomycota</taxon>
        <taxon>Pezizomycotina</taxon>
        <taxon>Dothideomycetes</taxon>
        <taxon>Pleosporomycetidae</taxon>
        <taxon>Pleosporales</taxon>
        <taxon>Sporormiaceae</taxon>
        <taxon>Westerdykella</taxon>
    </lineage>
</organism>
<evidence type="ECO:0000256" key="3">
    <source>
        <dbReference type="ARBA" id="ARBA00023163"/>
    </source>
</evidence>
<dbReference type="CDD" id="cd20394">
    <property type="entry name" value="Tudor_SGF29_rpt2"/>
    <property type="match status" value="1"/>
</dbReference>
<dbReference type="Proteomes" id="UP000800097">
    <property type="component" value="Unassembled WGS sequence"/>
</dbReference>
<dbReference type="AlphaFoldDB" id="A0A6A6JSA4"/>
<dbReference type="GO" id="GO:0000124">
    <property type="term" value="C:SAGA complex"/>
    <property type="evidence" value="ECO:0007669"/>
    <property type="project" value="InterPro"/>
</dbReference>
<dbReference type="RefSeq" id="XP_033656287.1">
    <property type="nucleotide sequence ID" value="XM_033797826.1"/>
</dbReference>
<protein>
    <recommendedName>
        <fullName evidence="6">SGF29 C-terminal domain-containing protein</fullName>
    </recommendedName>
</protein>
<comment type="subcellular location">
    <subcellularLocation>
        <location evidence="1">Nucleus</location>
    </subcellularLocation>
</comment>
<evidence type="ECO:0000256" key="2">
    <source>
        <dbReference type="ARBA" id="ARBA00023015"/>
    </source>
</evidence>
<evidence type="ECO:0000259" key="6">
    <source>
        <dbReference type="PROSITE" id="PS51518"/>
    </source>
</evidence>
<evidence type="ECO:0000313" key="7">
    <source>
        <dbReference type="EMBL" id="KAF2278748.1"/>
    </source>
</evidence>
<keyword evidence="2" id="KW-0805">Transcription regulation</keyword>
<dbReference type="Gene3D" id="2.30.30.140">
    <property type="match status" value="1"/>
</dbReference>
<proteinExistence type="predicted"/>
<dbReference type="Pfam" id="PF07039">
    <property type="entry name" value="SGF29_Tudor"/>
    <property type="match status" value="1"/>
</dbReference>
<sequence>MAARSRPRAGLLKDEADEERSIWREIQEDAKRIDLLIAQQNAISRKIVELNASQTVLVDRGGMDARSDSIDIELEKNLRENIRLGEKINEEGNSLDEKLQIVAALRDAHEPEALPASRSASVGKSQRDRQMKRKLTDTIDDRDSIAADSPVGHASPKVMVSTKDRLKVMAGGSRAGSVPAGRESSVKAEDVEGQEFKVASDKHRLIANTEVLYRNNKSKATEGEGILCRVTAVIGEGKQRRYEIIDADPDPPTPAQPYRASVNHLVAIPPPPSNLALPDLKMGKQVLALYPGTTTFYKAEVVAPWSGGKDGKDETAKMVRLRFEGEDEADREMSVERRYVLPEK</sequence>
<accession>A0A6A6JSA4</accession>
<feature type="compositionally biased region" description="Basic and acidic residues" evidence="5">
    <location>
        <begin position="125"/>
        <end position="145"/>
    </location>
</feature>
<reference evidence="7" key="1">
    <citation type="journal article" date="2020" name="Stud. Mycol.">
        <title>101 Dothideomycetes genomes: a test case for predicting lifestyles and emergence of pathogens.</title>
        <authorList>
            <person name="Haridas S."/>
            <person name="Albert R."/>
            <person name="Binder M."/>
            <person name="Bloem J."/>
            <person name="Labutti K."/>
            <person name="Salamov A."/>
            <person name="Andreopoulos B."/>
            <person name="Baker S."/>
            <person name="Barry K."/>
            <person name="Bills G."/>
            <person name="Bluhm B."/>
            <person name="Cannon C."/>
            <person name="Castanera R."/>
            <person name="Culley D."/>
            <person name="Daum C."/>
            <person name="Ezra D."/>
            <person name="Gonzalez J."/>
            <person name="Henrissat B."/>
            <person name="Kuo A."/>
            <person name="Liang C."/>
            <person name="Lipzen A."/>
            <person name="Lutzoni F."/>
            <person name="Magnuson J."/>
            <person name="Mondo S."/>
            <person name="Nolan M."/>
            <person name="Ohm R."/>
            <person name="Pangilinan J."/>
            <person name="Park H.-J."/>
            <person name="Ramirez L."/>
            <person name="Alfaro M."/>
            <person name="Sun H."/>
            <person name="Tritt A."/>
            <person name="Yoshinaga Y."/>
            <person name="Zwiers L.-H."/>
            <person name="Turgeon B."/>
            <person name="Goodwin S."/>
            <person name="Spatafora J."/>
            <person name="Crous P."/>
            <person name="Grigoriev I."/>
        </authorList>
    </citation>
    <scope>NUCLEOTIDE SEQUENCE</scope>
    <source>
        <strain evidence="7">CBS 379.55</strain>
    </source>
</reference>
<keyword evidence="4" id="KW-0539">Nucleus</keyword>
<dbReference type="PANTHER" id="PTHR21539:SF0">
    <property type="entry name" value="SAGA-ASSOCIATED FACTOR 29"/>
    <property type="match status" value="1"/>
</dbReference>
<dbReference type="GeneID" id="54551001"/>
<dbReference type="InterPro" id="IPR010750">
    <property type="entry name" value="SGF29_tudor-like_dom"/>
</dbReference>
<dbReference type="InterPro" id="IPR037802">
    <property type="entry name" value="SGF29"/>
</dbReference>
<evidence type="ECO:0000256" key="5">
    <source>
        <dbReference type="SAM" id="MobiDB-lite"/>
    </source>
</evidence>
<evidence type="ECO:0000256" key="4">
    <source>
        <dbReference type="ARBA" id="ARBA00023242"/>
    </source>
</evidence>
<feature type="domain" description="SGF29 C-terminal" evidence="6">
    <location>
        <begin position="201"/>
        <end position="344"/>
    </location>
</feature>
<dbReference type="PANTHER" id="PTHR21539">
    <property type="entry name" value="SAGA-ASSOCIATED FACTOR 29"/>
    <property type="match status" value="1"/>
</dbReference>
<dbReference type="InterPro" id="IPR047288">
    <property type="entry name" value="Tudor_SGF29_rpt1"/>
</dbReference>
<dbReference type="InterPro" id="IPR047287">
    <property type="entry name" value="Tudor_SGF29_rpt2"/>
</dbReference>
<evidence type="ECO:0000313" key="8">
    <source>
        <dbReference type="Proteomes" id="UP000800097"/>
    </source>
</evidence>
<dbReference type="GO" id="GO:0005634">
    <property type="term" value="C:nucleus"/>
    <property type="evidence" value="ECO:0007669"/>
    <property type="project" value="UniProtKB-SubCell"/>
</dbReference>
<keyword evidence="3" id="KW-0804">Transcription</keyword>
<gene>
    <name evidence="7" type="ORF">EI97DRAFT_430999</name>
</gene>
<feature type="region of interest" description="Disordered" evidence="5">
    <location>
        <begin position="110"/>
        <end position="155"/>
    </location>
</feature>
<dbReference type="EMBL" id="ML986487">
    <property type="protein sequence ID" value="KAF2278748.1"/>
    <property type="molecule type" value="Genomic_DNA"/>
</dbReference>
<keyword evidence="8" id="KW-1185">Reference proteome</keyword>
<evidence type="ECO:0000256" key="1">
    <source>
        <dbReference type="ARBA" id="ARBA00004123"/>
    </source>
</evidence>
<dbReference type="PROSITE" id="PS51518">
    <property type="entry name" value="SGF29_C"/>
    <property type="match status" value="1"/>
</dbReference>
<dbReference type="CDD" id="cd20393">
    <property type="entry name" value="Tudor_SGF29_rpt1"/>
    <property type="match status" value="1"/>
</dbReference>
<name>A0A6A6JSA4_WESOR</name>
<dbReference type="OrthoDB" id="10265994at2759"/>